<dbReference type="EMBL" id="LOHS01000079">
    <property type="protein sequence ID" value="OAH13292.1"/>
    <property type="molecule type" value="Genomic_DNA"/>
</dbReference>
<name>A0A177HQK5_9ACTN</name>
<sequence length="61" mass="6343">MPLVAIVVAALAIGFEQLIQWKYGPMGIIAFVALTIGLKAKNTMVSSIGAVILVMLLAQSG</sequence>
<comment type="caution">
    <text evidence="1">The sequence shown here is derived from an EMBL/GenBank/DDBJ whole genome shotgun (WGS) entry which is preliminary data.</text>
</comment>
<dbReference type="PATRIC" id="fig|1716141.3.peg.3498"/>
<keyword evidence="2" id="KW-1185">Reference proteome</keyword>
<organism evidence="1 2">
    <name type="scientific">Streptomyces jeddahensis</name>
    <dbReference type="NCBI Taxonomy" id="1716141"/>
    <lineage>
        <taxon>Bacteria</taxon>
        <taxon>Bacillati</taxon>
        <taxon>Actinomycetota</taxon>
        <taxon>Actinomycetes</taxon>
        <taxon>Kitasatosporales</taxon>
        <taxon>Streptomycetaceae</taxon>
        <taxon>Streptomyces</taxon>
    </lineage>
</organism>
<dbReference type="RefSeq" id="WP_067278059.1">
    <property type="nucleotide sequence ID" value="NZ_LOHS01000079.1"/>
</dbReference>
<reference evidence="1 2" key="1">
    <citation type="submission" date="2015-12" db="EMBL/GenBank/DDBJ databases">
        <title>Genome sequence of Streptomyces sp. G25.</title>
        <authorList>
            <person name="Poehlein A."/>
            <person name="Roettig A."/>
            <person name="Hiessl S."/>
            <person name="Hauschild P."/>
            <person name="Schauer J."/>
            <person name="Madkour M.H."/>
            <person name="Al-Ansari A.M."/>
            <person name="Almakishah N.H."/>
            <person name="Steinbuechel A."/>
            <person name="Daniel R."/>
        </authorList>
    </citation>
    <scope>NUCLEOTIDE SEQUENCE [LARGE SCALE GENOMIC DNA]</scope>
    <source>
        <strain evidence="2">G25(2015)</strain>
    </source>
</reference>
<evidence type="ECO:0000313" key="2">
    <source>
        <dbReference type="Proteomes" id="UP000077381"/>
    </source>
</evidence>
<proteinExistence type="predicted"/>
<evidence type="ECO:0000313" key="1">
    <source>
        <dbReference type="EMBL" id="OAH13292.1"/>
    </source>
</evidence>
<gene>
    <name evidence="1" type="ORF">STSP_33270</name>
</gene>
<dbReference type="OrthoDB" id="4333217at2"/>
<dbReference type="Proteomes" id="UP000077381">
    <property type="component" value="Unassembled WGS sequence"/>
</dbReference>
<accession>A0A177HQK5</accession>
<protein>
    <submittedName>
        <fullName evidence="1">Uncharacterized protein</fullName>
    </submittedName>
</protein>
<dbReference type="AlphaFoldDB" id="A0A177HQK5"/>